<dbReference type="PANTHER" id="PTHR11252:SF0">
    <property type="entry name" value="POLYRIBONUCLEOTIDE NUCLEOTIDYLTRANSFERASE 1, MITOCHONDRIAL"/>
    <property type="match status" value="1"/>
</dbReference>
<dbReference type="GO" id="GO:0004654">
    <property type="term" value="F:polyribonucleotide nucleotidyltransferase activity"/>
    <property type="evidence" value="ECO:0007669"/>
    <property type="project" value="InterPro"/>
</dbReference>
<dbReference type="InterPro" id="IPR027408">
    <property type="entry name" value="PNPase/RNase_PH_dom_sf"/>
</dbReference>
<name>A0AAV4N169_9ARAC</name>
<dbReference type="GO" id="GO:0005739">
    <property type="term" value="C:mitochondrion"/>
    <property type="evidence" value="ECO:0007669"/>
    <property type="project" value="TreeGrafter"/>
</dbReference>
<dbReference type="Gene3D" id="3.30.230.70">
    <property type="entry name" value="GHMP Kinase, N-terminal domain"/>
    <property type="match status" value="1"/>
</dbReference>
<reference evidence="1 2" key="1">
    <citation type="submission" date="2021-06" db="EMBL/GenBank/DDBJ databases">
        <title>Caerostris darwini draft genome.</title>
        <authorList>
            <person name="Kono N."/>
            <person name="Arakawa K."/>
        </authorList>
    </citation>
    <scope>NUCLEOTIDE SEQUENCE [LARGE SCALE GENOMIC DNA]</scope>
</reference>
<dbReference type="GO" id="GO:0003723">
    <property type="term" value="F:RNA binding"/>
    <property type="evidence" value="ECO:0007669"/>
    <property type="project" value="InterPro"/>
</dbReference>
<dbReference type="GO" id="GO:0005829">
    <property type="term" value="C:cytosol"/>
    <property type="evidence" value="ECO:0007669"/>
    <property type="project" value="TreeGrafter"/>
</dbReference>
<dbReference type="GO" id="GO:0000965">
    <property type="term" value="P:mitochondrial RNA 3'-end processing"/>
    <property type="evidence" value="ECO:0007669"/>
    <property type="project" value="TreeGrafter"/>
</dbReference>
<accession>A0AAV4N169</accession>
<dbReference type="AlphaFoldDB" id="A0AAV4N169"/>
<dbReference type="PANTHER" id="PTHR11252">
    <property type="entry name" value="POLYRIBONUCLEOTIDE NUCLEOTIDYLTRANSFERASE"/>
    <property type="match status" value="1"/>
</dbReference>
<dbReference type="SUPFAM" id="SSF55666">
    <property type="entry name" value="Ribonuclease PH domain 2-like"/>
    <property type="match status" value="1"/>
</dbReference>
<protein>
    <submittedName>
        <fullName evidence="1">Polynucleotide phosphorylase 1</fullName>
    </submittedName>
</protein>
<dbReference type="Proteomes" id="UP001054837">
    <property type="component" value="Unassembled WGS sequence"/>
</dbReference>
<proteinExistence type="predicted"/>
<dbReference type="GO" id="GO:0000958">
    <property type="term" value="P:mitochondrial mRNA catabolic process"/>
    <property type="evidence" value="ECO:0007669"/>
    <property type="project" value="TreeGrafter"/>
</dbReference>
<evidence type="ECO:0000313" key="1">
    <source>
        <dbReference type="EMBL" id="GIX78535.1"/>
    </source>
</evidence>
<keyword evidence="2" id="KW-1185">Reference proteome</keyword>
<dbReference type="InterPro" id="IPR036345">
    <property type="entry name" value="ExoRNase_PH_dom2_sf"/>
</dbReference>
<dbReference type="EMBL" id="BPLQ01001101">
    <property type="protein sequence ID" value="GIX78535.1"/>
    <property type="molecule type" value="Genomic_DNA"/>
</dbReference>
<sequence>MKTIPRSNTATTKIPDWAHRSAPVAGIAMGLISVPNSKRPYEIGDYRILTDILGLEDYLGDMDFKIAGSEKAFLPFRW</sequence>
<comment type="caution">
    <text evidence="1">The sequence shown here is derived from an EMBL/GenBank/DDBJ whole genome shotgun (WGS) entry which is preliminary data.</text>
</comment>
<organism evidence="1 2">
    <name type="scientific">Caerostris darwini</name>
    <dbReference type="NCBI Taxonomy" id="1538125"/>
    <lineage>
        <taxon>Eukaryota</taxon>
        <taxon>Metazoa</taxon>
        <taxon>Ecdysozoa</taxon>
        <taxon>Arthropoda</taxon>
        <taxon>Chelicerata</taxon>
        <taxon>Arachnida</taxon>
        <taxon>Araneae</taxon>
        <taxon>Araneomorphae</taxon>
        <taxon>Entelegynae</taxon>
        <taxon>Araneoidea</taxon>
        <taxon>Araneidae</taxon>
        <taxon>Caerostris</taxon>
    </lineage>
</organism>
<dbReference type="InterPro" id="IPR012162">
    <property type="entry name" value="PNPase"/>
</dbReference>
<gene>
    <name evidence="1" type="primary">PNPT1</name>
    <name evidence="1" type="ORF">CDAR_583571</name>
</gene>
<evidence type="ECO:0000313" key="2">
    <source>
        <dbReference type="Proteomes" id="UP001054837"/>
    </source>
</evidence>
<dbReference type="GO" id="GO:0000175">
    <property type="term" value="F:3'-5'-RNA exonuclease activity"/>
    <property type="evidence" value="ECO:0007669"/>
    <property type="project" value="TreeGrafter"/>
</dbReference>